<dbReference type="InterPro" id="IPR000683">
    <property type="entry name" value="Gfo/Idh/MocA-like_OxRdtase_N"/>
</dbReference>
<dbReference type="Proteomes" id="UP000248395">
    <property type="component" value="Unassembled WGS sequence"/>
</dbReference>
<sequence length="350" mass="38204">MSTPLNVVLVGYGYAGKTFHAPLISACPDLQLYGVVSSKADVLSAAWPALRQWPTLQQALQDTAVDLVVIATPNDLHFSHAEAALLAGKHVVVDKPFTLTLEQARQLDALAKRLGLLLSVFHNRRWDADFLTVQHLLASGRLGRISQFVAHFDRYRPQVQQRWREQGGAGSGLWYDLGPHLLDQVLQLFGQPLAVSAYLARQRPAAQATDYFHVQLRYAEMHVVLHGSCLVSGGIPRFAVHGDLGSYTKYGLDTQEADLKLGKAPGGSGWGVDPLPGQLFLPAAAGPQTESLPNLPGDYRAYYRQLAAAIRGEADNPVTAQQATLVMDWLERAEYSAAQGREVSAQELLP</sequence>
<evidence type="ECO:0000313" key="5">
    <source>
        <dbReference type="EMBL" id="PXX44590.1"/>
    </source>
</evidence>
<keyword evidence="6" id="KW-1185">Reference proteome</keyword>
<dbReference type="PANTHER" id="PTHR43708:SF5">
    <property type="entry name" value="CONSERVED EXPRESSED OXIDOREDUCTASE (EUROFUNG)-RELATED"/>
    <property type="match status" value="1"/>
</dbReference>
<proteinExistence type="inferred from homology"/>
<dbReference type="NCBIfam" id="NF008607">
    <property type="entry name" value="PRK11579.1"/>
    <property type="match status" value="1"/>
</dbReference>
<dbReference type="GO" id="GO:0000166">
    <property type="term" value="F:nucleotide binding"/>
    <property type="evidence" value="ECO:0007669"/>
    <property type="project" value="InterPro"/>
</dbReference>
<organism evidence="5 6">
    <name type="scientific">Aquitalea magnusonii</name>
    <dbReference type="NCBI Taxonomy" id="332411"/>
    <lineage>
        <taxon>Bacteria</taxon>
        <taxon>Pseudomonadati</taxon>
        <taxon>Pseudomonadota</taxon>
        <taxon>Betaproteobacteria</taxon>
        <taxon>Neisseriales</taxon>
        <taxon>Chromobacteriaceae</taxon>
        <taxon>Aquitalea</taxon>
    </lineage>
</organism>
<dbReference type="InterPro" id="IPR004104">
    <property type="entry name" value="Gfo/Idh/MocA-like_OxRdtase_C"/>
</dbReference>
<feature type="domain" description="Gfo/Idh/MocA-like oxidoreductase C-terminal" evidence="4">
    <location>
        <begin position="136"/>
        <end position="343"/>
    </location>
</feature>
<evidence type="ECO:0000313" key="6">
    <source>
        <dbReference type="Proteomes" id="UP000248395"/>
    </source>
</evidence>
<dbReference type="Pfam" id="PF02894">
    <property type="entry name" value="GFO_IDH_MocA_C"/>
    <property type="match status" value="1"/>
</dbReference>
<dbReference type="GO" id="GO:0016491">
    <property type="term" value="F:oxidoreductase activity"/>
    <property type="evidence" value="ECO:0007669"/>
    <property type="project" value="UniProtKB-KW"/>
</dbReference>
<evidence type="ECO:0000259" key="4">
    <source>
        <dbReference type="Pfam" id="PF02894"/>
    </source>
</evidence>
<dbReference type="AlphaFoldDB" id="A0A318JC89"/>
<dbReference type="InterPro" id="IPR036291">
    <property type="entry name" value="NAD(P)-bd_dom_sf"/>
</dbReference>
<feature type="domain" description="Gfo/Idh/MocA-like oxidoreductase N-terminal" evidence="3">
    <location>
        <begin position="5"/>
        <end position="122"/>
    </location>
</feature>
<evidence type="ECO:0000256" key="1">
    <source>
        <dbReference type="ARBA" id="ARBA00010928"/>
    </source>
</evidence>
<dbReference type="EMBL" id="QJKC01000012">
    <property type="protein sequence ID" value="PXX44590.1"/>
    <property type="molecule type" value="Genomic_DNA"/>
</dbReference>
<evidence type="ECO:0000259" key="3">
    <source>
        <dbReference type="Pfam" id="PF01408"/>
    </source>
</evidence>
<name>A0A318JC89_9NEIS</name>
<protein>
    <submittedName>
        <fullName evidence="5">Putative dehydrogenase</fullName>
    </submittedName>
</protein>
<accession>A0A318JC89</accession>
<dbReference type="RefSeq" id="WP_059287411.1">
    <property type="nucleotide sequence ID" value="NZ_LNQU01000214.1"/>
</dbReference>
<dbReference type="OrthoDB" id="9774191at2"/>
<dbReference type="PANTHER" id="PTHR43708">
    <property type="entry name" value="CONSERVED EXPRESSED OXIDOREDUCTASE (EUROFUNG)"/>
    <property type="match status" value="1"/>
</dbReference>
<evidence type="ECO:0000256" key="2">
    <source>
        <dbReference type="ARBA" id="ARBA00023002"/>
    </source>
</evidence>
<comment type="similarity">
    <text evidence="1">Belongs to the Gfo/Idh/MocA family.</text>
</comment>
<comment type="caution">
    <text evidence="5">The sequence shown here is derived from an EMBL/GenBank/DDBJ whole genome shotgun (WGS) entry which is preliminary data.</text>
</comment>
<dbReference type="SUPFAM" id="SSF51735">
    <property type="entry name" value="NAD(P)-binding Rossmann-fold domains"/>
    <property type="match status" value="1"/>
</dbReference>
<reference evidence="5 6" key="1">
    <citation type="submission" date="2018-05" db="EMBL/GenBank/DDBJ databases">
        <title>Genomic Encyclopedia of Type Strains, Phase IV (KMG-IV): sequencing the most valuable type-strain genomes for metagenomic binning, comparative biology and taxonomic classification.</title>
        <authorList>
            <person name="Goeker M."/>
        </authorList>
    </citation>
    <scope>NUCLEOTIDE SEQUENCE [LARGE SCALE GENOMIC DNA]</scope>
    <source>
        <strain evidence="5 6">DSM 25134</strain>
    </source>
</reference>
<dbReference type="Gene3D" id="3.40.50.720">
    <property type="entry name" value="NAD(P)-binding Rossmann-like Domain"/>
    <property type="match status" value="1"/>
</dbReference>
<dbReference type="InterPro" id="IPR051317">
    <property type="entry name" value="Gfo/Idh/MocA_oxidoreduct"/>
</dbReference>
<dbReference type="SUPFAM" id="SSF55347">
    <property type="entry name" value="Glyceraldehyde-3-phosphate dehydrogenase-like, C-terminal domain"/>
    <property type="match status" value="1"/>
</dbReference>
<dbReference type="Gene3D" id="3.30.360.10">
    <property type="entry name" value="Dihydrodipicolinate Reductase, domain 2"/>
    <property type="match status" value="1"/>
</dbReference>
<keyword evidence="2" id="KW-0560">Oxidoreductase</keyword>
<dbReference type="Pfam" id="PF01408">
    <property type="entry name" value="GFO_IDH_MocA"/>
    <property type="match status" value="1"/>
</dbReference>
<gene>
    <name evidence="5" type="ORF">DFR38_1129</name>
</gene>